<protein>
    <submittedName>
        <fullName evidence="2">Uncharacterized protein</fullName>
    </submittedName>
</protein>
<dbReference type="AlphaFoldDB" id="A0AAN6RFQ3"/>
<evidence type="ECO:0000313" key="3">
    <source>
        <dbReference type="Proteomes" id="UP001280581"/>
    </source>
</evidence>
<organism evidence="2 3">
    <name type="scientific">Pseudopithomyces chartarum</name>
    <dbReference type="NCBI Taxonomy" id="1892770"/>
    <lineage>
        <taxon>Eukaryota</taxon>
        <taxon>Fungi</taxon>
        <taxon>Dikarya</taxon>
        <taxon>Ascomycota</taxon>
        <taxon>Pezizomycotina</taxon>
        <taxon>Dothideomycetes</taxon>
        <taxon>Pleosporomycetidae</taxon>
        <taxon>Pleosporales</taxon>
        <taxon>Massarineae</taxon>
        <taxon>Didymosphaeriaceae</taxon>
        <taxon>Pseudopithomyces</taxon>
    </lineage>
</organism>
<proteinExistence type="predicted"/>
<evidence type="ECO:0000313" key="2">
    <source>
        <dbReference type="EMBL" id="KAK3208503.1"/>
    </source>
</evidence>
<keyword evidence="3" id="KW-1185">Reference proteome</keyword>
<comment type="caution">
    <text evidence="2">The sequence shown here is derived from an EMBL/GenBank/DDBJ whole genome shotgun (WGS) entry which is preliminary data.</text>
</comment>
<accession>A0AAN6RFQ3</accession>
<evidence type="ECO:0000256" key="1">
    <source>
        <dbReference type="SAM" id="MobiDB-lite"/>
    </source>
</evidence>
<dbReference type="Proteomes" id="UP001280581">
    <property type="component" value="Unassembled WGS sequence"/>
</dbReference>
<dbReference type="EMBL" id="WVTA01000007">
    <property type="protein sequence ID" value="KAK3208503.1"/>
    <property type="molecule type" value="Genomic_DNA"/>
</dbReference>
<name>A0AAN6RFQ3_9PLEO</name>
<feature type="region of interest" description="Disordered" evidence="1">
    <location>
        <begin position="78"/>
        <end position="119"/>
    </location>
</feature>
<sequence>MSRPSGPPPYTAQEIALLDTPEKRFIAQAELNSYIMGHRMADLRDQGLAGPPTYNLTNNNGALVGFRRGSSPLLAEMLDGESDEEDHSPPGGSKVGPYRGRLHNRKDRGPETHKPYPSTALVGPLFAVNF</sequence>
<gene>
    <name evidence="2" type="ORF">GRF29_77g984196</name>
</gene>
<reference evidence="2 3" key="1">
    <citation type="submission" date="2021-02" db="EMBL/GenBank/DDBJ databases">
        <title>Genome assembly of Pseudopithomyces chartarum.</title>
        <authorList>
            <person name="Jauregui R."/>
            <person name="Singh J."/>
            <person name="Voisey C."/>
        </authorList>
    </citation>
    <scope>NUCLEOTIDE SEQUENCE [LARGE SCALE GENOMIC DNA]</scope>
    <source>
        <strain evidence="2 3">AGR01</strain>
    </source>
</reference>